<feature type="compositionally biased region" description="Low complexity" evidence="1">
    <location>
        <begin position="96"/>
        <end position="118"/>
    </location>
</feature>
<feature type="region of interest" description="Disordered" evidence="1">
    <location>
        <begin position="158"/>
        <end position="183"/>
    </location>
</feature>
<name>A0A078L450_9GAMM</name>
<reference evidence="2 3" key="1">
    <citation type="submission" date="2014-06" db="EMBL/GenBank/DDBJ databases">
        <authorList>
            <person name="Urmite Genomes Urmite Genomes"/>
        </authorList>
    </citation>
    <scope>NUCLEOTIDE SEQUENCE [LARGE SCALE GENOMIC DNA]</scope>
</reference>
<evidence type="ECO:0000313" key="3">
    <source>
        <dbReference type="Proteomes" id="UP000044071"/>
    </source>
</evidence>
<sequence length="525" mass="56475">MHYNFSGMGDQFCGDIEPGSTCDISGMGRVDIDGTIGRYTHISISGMGDVYINRTVEEGVIFEISGSATVTFAKKPPQSVIIQKSGMGRVIIPPANSNSVSHQKKSSSTSNNNSNNNNAHRTDHFNMNNSEGAMTFYNYGSGKNYSINSHQQIVNGRVAPASDSAQHRKTSNSSNSNSNNSDIRRTAKTNTYHIGDARIVSGDGLVIITENGTATAYEGNDFSIENNQRCIDGKVITASDSRMLFVENISGDRIPAQYTEKSIPDDGSVESAPIESISAPTVNDLENVQPLTEIDQFILSNEMSSNSTKTIALDNQDVNSGIFDEISFDFVQDLAQIIFKSATKNIPSNLAVSIVNSTLIDSLKKYNYNLDPAVVSVINHLTCTAVLAVSGDPYLMSVGMSAGSISFERLLKHNGFNETEVSLLKLAAVLIIGSYTNPQGLTGTVASLTASIGSSLLVKKLVSSLVENIRSSMSTNKEESILLAKQSNQSRQTFFKPADAVDPESKEAERANSRQSYRGASCGIL</sequence>
<evidence type="ECO:0000256" key="1">
    <source>
        <dbReference type="SAM" id="MobiDB-lite"/>
    </source>
</evidence>
<dbReference type="RefSeq" id="WP_044012076.1">
    <property type="nucleotide sequence ID" value="NZ_CCVW01000004.1"/>
</dbReference>
<dbReference type="EMBL" id="CCSB01000004">
    <property type="protein sequence ID" value="CDZ78899.1"/>
    <property type="molecule type" value="Genomic_DNA"/>
</dbReference>
<dbReference type="Gene3D" id="2.160.20.120">
    <property type="match status" value="1"/>
</dbReference>
<feature type="compositionally biased region" description="Basic and acidic residues" evidence="1">
    <location>
        <begin position="503"/>
        <end position="512"/>
    </location>
</feature>
<feature type="region of interest" description="Disordered" evidence="1">
    <location>
        <begin position="494"/>
        <end position="525"/>
    </location>
</feature>
<dbReference type="AlphaFoldDB" id="A0A078L450"/>
<feature type="compositionally biased region" description="Low complexity" evidence="1">
    <location>
        <begin position="171"/>
        <end position="181"/>
    </location>
</feature>
<feature type="region of interest" description="Disordered" evidence="1">
    <location>
        <begin position="92"/>
        <end position="127"/>
    </location>
</feature>
<protein>
    <submittedName>
        <fullName evidence="2">Uncharacterized protein</fullName>
    </submittedName>
</protein>
<evidence type="ECO:0000313" key="2">
    <source>
        <dbReference type="EMBL" id="CDZ78899.1"/>
    </source>
</evidence>
<dbReference type="Proteomes" id="UP000044071">
    <property type="component" value="Unassembled WGS sequence"/>
</dbReference>
<gene>
    <name evidence="2" type="ORF">BN59_03214</name>
</gene>
<accession>A0A078L450</accession>
<organism evidence="2 3">
    <name type="scientific">Legionella massiliensis</name>
    <dbReference type="NCBI Taxonomy" id="1034943"/>
    <lineage>
        <taxon>Bacteria</taxon>
        <taxon>Pseudomonadati</taxon>
        <taxon>Pseudomonadota</taxon>
        <taxon>Gammaproteobacteria</taxon>
        <taxon>Legionellales</taxon>
        <taxon>Legionellaceae</taxon>
        <taxon>Legionella</taxon>
    </lineage>
</organism>
<keyword evidence="3" id="KW-1185">Reference proteome</keyword>
<proteinExistence type="predicted"/>